<reference evidence="2 3" key="1">
    <citation type="submission" date="2016-11" db="EMBL/GenBank/DDBJ databases">
        <authorList>
            <person name="Jaros S."/>
            <person name="Januszkiewicz K."/>
            <person name="Wedrychowicz H."/>
        </authorList>
    </citation>
    <scope>NUCLEOTIDE SEQUENCE [LARGE SCALE GENOMIC DNA]</scope>
    <source>
        <strain evidence="2 3">DSM 18119</strain>
    </source>
</reference>
<accession>A0A1M5G5H2</accession>
<evidence type="ECO:0000256" key="1">
    <source>
        <dbReference type="SAM" id="MobiDB-lite"/>
    </source>
</evidence>
<feature type="region of interest" description="Disordered" evidence="1">
    <location>
        <begin position="31"/>
        <end position="66"/>
    </location>
</feature>
<protein>
    <recommendedName>
        <fullName evidence="4">DUF4834 domain-containing protein</fullName>
    </recommendedName>
</protein>
<dbReference type="OrthoDB" id="680848at2"/>
<evidence type="ECO:0000313" key="2">
    <source>
        <dbReference type="EMBL" id="SHF99080.1"/>
    </source>
</evidence>
<dbReference type="STRING" id="1121884.SAMN02745131_04051"/>
<dbReference type="AlphaFoldDB" id="A0A1M5G5H2"/>
<evidence type="ECO:0000313" key="3">
    <source>
        <dbReference type="Proteomes" id="UP000184048"/>
    </source>
</evidence>
<dbReference type="RefSeq" id="WP_139256520.1">
    <property type="nucleotide sequence ID" value="NZ_FQUU01000027.1"/>
</dbReference>
<evidence type="ECO:0008006" key="4">
    <source>
        <dbReference type="Google" id="ProtNLM"/>
    </source>
</evidence>
<keyword evidence="3" id="KW-1185">Reference proteome</keyword>
<organism evidence="2 3">
    <name type="scientific">Flavisolibacter ginsengisoli DSM 18119</name>
    <dbReference type="NCBI Taxonomy" id="1121884"/>
    <lineage>
        <taxon>Bacteria</taxon>
        <taxon>Pseudomonadati</taxon>
        <taxon>Bacteroidota</taxon>
        <taxon>Chitinophagia</taxon>
        <taxon>Chitinophagales</taxon>
        <taxon>Chitinophagaceae</taxon>
        <taxon>Flavisolibacter</taxon>
    </lineage>
</organism>
<sequence>MLYRLVFDFIIPVYRTTKKVKRGFREMNERMRQHTEGFTPEKPQVEKQKSGDTKPGDYIEFEELKD</sequence>
<feature type="compositionally biased region" description="Basic and acidic residues" evidence="1">
    <location>
        <begin position="43"/>
        <end position="66"/>
    </location>
</feature>
<name>A0A1M5G5H2_9BACT</name>
<dbReference type="EMBL" id="FQUU01000027">
    <property type="protein sequence ID" value="SHF99080.1"/>
    <property type="molecule type" value="Genomic_DNA"/>
</dbReference>
<dbReference type="Proteomes" id="UP000184048">
    <property type="component" value="Unassembled WGS sequence"/>
</dbReference>
<proteinExistence type="predicted"/>
<gene>
    <name evidence="2" type="ORF">SAMN02745131_04051</name>
</gene>